<dbReference type="EMBL" id="CAEZYU010000047">
    <property type="protein sequence ID" value="CAB4742697.1"/>
    <property type="molecule type" value="Genomic_DNA"/>
</dbReference>
<dbReference type="PANTHER" id="PTHR22572">
    <property type="entry name" value="SUGAR-1-PHOSPHATE GUANYL TRANSFERASE"/>
    <property type="match status" value="1"/>
</dbReference>
<dbReference type="Pfam" id="PF02880">
    <property type="entry name" value="PGM_PMM_III"/>
    <property type="match status" value="1"/>
</dbReference>
<proteinExistence type="inferred from homology"/>
<dbReference type="Gene3D" id="2.160.10.10">
    <property type="entry name" value="Hexapeptide repeat proteins"/>
    <property type="match status" value="1"/>
</dbReference>
<sequence>MKAVIMAGGEGTRLRPLTSNSPKPMLPLVNRPMMEHIIDLLKAHGIEEIVVTVAFMPNAIRNHFGDGAEFGVKISYASEEHPLGTAGSVRNAMDELTETFLVISGDVLTDIDLSALIQSHLDRQALATIGLVRVEDPLEYGIVISNEDGSIERFLEKPTWGQVFSDTINSGIYVLEPEIFDWIAADVPVDFSSDVFPALLEAGKAVFGSVAEGYWEDVGTLGAYLRAHKDILDDKVSVRIPGFEVSPGVFIGEGVEINHGVVINGPAVIGDNCFLESGAELGEYSVLGDGVRMRRDGHIERSVIHENAYIGEGVMIRGTLVGRASDLRRGVRCEEGVVLGDEVFVGENAVLSSEIKVYPFKTVEAGAVVNSSVIWESRGARSLFGNGGVTGLANVDMTPELAAKVALAFATSLKKDATVVVSRDSSRAARMLKRAMIAGLNAGGINVLDLETASVPLTRFHCRSTLVSAAITLRLSSVDPDSVIIRFFDRGGSDILEEQQRKIERLFTREDFRRVRPADIGDIDLVPRALEQYALALEHTIDVKRVAARRFKVVIDYSYGSTSFVMPNVLAKLGAEVLVVNPFASTKGTLGFDRDEHAAQVASLVKASGADLGALIDPSGEQLLLVDDQGTVLSFDQLLFVFLDLVCDNLLGDTVALPVTVSRAAAKIVESRGYKVLWTKTSAAALMEEADSPAVGFAANLEGGIILPGFLPAFDAAAGLLKMLDLLSGRDVKLSELVAHAPSVHLLHEQVITPWEQKGTVMRTLVEQTQGRDVELIDGIKVHHDSGWVLVLPDPEEPITHIWAEGDSASDARTLAQEYARRIRQMLK</sequence>
<dbReference type="InterPro" id="IPR005845">
    <property type="entry name" value="A-D-PHexomutase_a/b/a-II"/>
</dbReference>
<dbReference type="InterPro" id="IPR056729">
    <property type="entry name" value="GMPPB_C"/>
</dbReference>
<comment type="similarity">
    <text evidence="1">Belongs to the transferase hexapeptide repeat family.</text>
</comment>
<keyword evidence="3" id="KW-0597">Phosphoprotein</keyword>
<dbReference type="Gene3D" id="3.90.550.10">
    <property type="entry name" value="Spore Coat Polysaccharide Biosynthesis Protein SpsA, Chain A"/>
    <property type="match status" value="1"/>
</dbReference>
<dbReference type="Pfam" id="PF25087">
    <property type="entry name" value="GMPPB_C"/>
    <property type="match status" value="1"/>
</dbReference>
<evidence type="ECO:0000313" key="9">
    <source>
        <dbReference type="EMBL" id="CAB4742697.1"/>
    </source>
</evidence>
<evidence type="ECO:0000256" key="1">
    <source>
        <dbReference type="ARBA" id="ARBA00007274"/>
    </source>
</evidence>
<dbReference type="InterPro" id="IPR011004">
    <property type="entry name" value="Trimer_LpxA-like_sf"/>
</dbReference>
<comment type="similarity">
    <text evidence="2">Belongs to the phosphohexose mutase family.</text>
</comment>
<dbReference type="Pfam" id="PF02879">
    <property type="entry name" value="PGM_PMM_II"/>
    <property type="match status" value="1"/>
</dbReference>
<dbReference type="SUPFAM" id="SSF55957">
    <property type="entry name" value="Phosphoglucomutase, C-terminal domain"/>
    <property type="match status" value="1"/>
</dbReference>
<evidence type="ECO:0000256" key="3">
    <source>
        <dbReference type="ARBA" id="ARBA00022553"/>
    </source>
</evidence>
<dbReference type="SUPFAM" id="SSF53448">
    <property type="entry name" value="Nucleotide-diphospho-sugar transferases"/>
    <property type="match status" value="1"/>
</dbReference>
<dbReference type="InterPro" id="IPR005835">
    <property type="entry name" value="NTP_transferase_dom"/>
</dbReference>
<dbReference type="AlphaFoldDB" id="A0A6J6T7B9"/>
<feature type="domain" description="Alpha-D-phosphohexomutase alpha/beta/alpha" evidence="5">
    <location>
        <begin position="382"/>
        <end position="513"/>
    </location>
</feature>
<dbReference type="Pfam" id="PF00483">
    <property type="entry name" value="NTP_transferase"/>
    <property type="match status" value="1"/>
</dbReference>
<dbReference type="GO" id="GO:0005975">
    <property type="term" value="P:carbohydrate metabolic process"/>
    <property type="evidence" value="ECO:0007669"/>
    <property type="project" value="InterPro"/>
</dbReference>
<dbReference type="InterPro" id="IPR016055">
    <property type="entry name" value="A-D-PHexomutase_a/b/a-I/II/III"/>
</dbReference>
<dbReference type="Gene3D" id="3.40.120.10">
    <property type="entry name" value="Alpha-D-Glucose-1,6-Bisphosphate, subunit A, domain 3"/>
    <property type="match status" value="3"/>
</dbReference>
<dbReference type="CDD" id="cd04181">
    <property type="entry name" value="NTP_transferase"/>
    <property type="match status" value="1"/>
</dbReference>
<dbReference type="InterPro" id="IPR005844">
    <property type="entry name" value="A-D-PHexomutase_a/b/a-I"/>
</dbReference>
<dbReference type="InterPro" id="IPR036900">
    <property type="entry name" value="A-D-PHexomutase_C_sf"/>
</dbReference>
<accession>A0A6J6T7B9</accession>
<feature type="domain" description="Nucleotidyl transferase" evidence="4">
    <location>
        <begin position="2"/>
        <end position="233"/>
    </location>
</feature>
<evidence type="ECO:0000259" key="6">
    <source>
        <dbReference type="Pfam" id="PF02879"/>
    </source>
</evidence>
<evidence type="ECO:0000259" key="4">
    <source>
        <dbReference type="Pfam" id="PF00483"/>
    </source>
</evidence>
<evidence type="ECO:0000259" key="8">
    <source>
        <dbReference type="Pfam" id="PF25087"/>
    </source>
</evidence>
<name>A0A6J6T7B9_9ZZZZ</name>
<dbReference type="SUPFAM" id="SSF51161">
    <property type="entry name" value="Trimeric LpxA-like enzymes"/>
    <property type="match status" value="1"/>
</dbReference>
<dbReference type="InterPro" id="IPR029044">
    <property type="entry name" value="Nucleotide-diphossugar_trans"/>
</dbReference>
<dbReference type="Gene3D" id="3.30.310.50">
    <property type="entry name" value="Alpha-D-phosphohexomutase, C-terminal domain"/>
    <property type="match status" value="1"/>
</dbReference>
<dbReference type="GO" id="GO:0016868">
    <property type="term" value="F:intramolecular phosphotransferase activity"/>
    <property type="evidence" value="ECO:0007669"/>
    <property type="project" value="InterPro"/>
</dbReference>
<protein>
    <submittedName>
        <fullName evidence="9">Unannotated protein</fullName>
    </submittedName>
</protein>
<feature type="domain" description="Alpha-D-phosphohexomutase alpha/beta/alpha" evidence="6">
    <location>
        <begin position="532"/>
        <end position="630"/>
    </location>
</feature>
<evidence type="ECO:0000259" key="7">
    <source>
        <dbReference type="Pfam" id="PF02880"/>
    </source>
</evidence>
<dbReference type="InterPro" id="IPR005846">
    <property type="entry name" value="A-D-PHexomutase_a/b/a-III"/>
</dbReference>
<dbReference type="InterPro" id="IPR050486">
    <property type="entry name" value="Mannose-1P_guanyltransferase"/>
</dbReference>
<feature type="domain" description="Mannose-1-phosphate guanyltransferase C-terminal" evidence="8">
    <location>
        <begin position="263"/>
        <end position="366"/>
    </location>
</feature>
<organism evidence="9">
    <name type="scientific">freshwater metagenome</name>
    <dbReference type="NCBI Taxonomy" id="449393"/>
    <lineage>
        <taxon>unclassified sequences</taxon>
        <taxon>metagenomes</taxon>
        <taxon>ecological metagenomes</taxon>
    </lineage>
</organism>
<dbReference type="Pfam" id="PF02878">
    <property type="entry name" value="PGM_PMM_I"/>
    <property type="match status" value="1"/>
</dbReference>
<feature type="domain" description="Alpha-D-phosphohexomutase alpha/beta/alpha" evidence="7">
    <location>
        <begin position="636"/>
        <end position="740"/>
    </location>
</feature>
<gene>
    <name evidence="9" type="ORF">UFOPK2766_01144</name>
</gene>
<evidence type="ECO:0000259" key="5">
    <source>
        <dbReference type="Pfam" id="PF02878"/>
    </source>
</evidence>
<reference evidence="9" key="1">
    <citation type="submission" date="2020-05" db="EMBL/GenBank/DDBJ databases">
        <authorList>
            <person name="Chiriac C."/>
            <person name="Salcher M."/>
            <person name="Ghai R."/>
            <person name="Kavagutti S V."/>
        </authorList>
    </citation>
    <scope>NUCLEOTIDE SEQUENCE</scope>
</reference>
<dbReference type="SUPFAM" id="SSF53738">
    <property type="entry name" value="Phosphoglucomutase, first 3 domains"/>
    <property type="match status" value="3"/>
</dbReference>
<evidence type="ECO:0000256" key="2">
    <source>
        <dbReference type="ARBA" id="ARBA00010231"/>
    </source>
</evidence>